<name>A0A968GFF7_9SPIO</name>
<evidence type="ECO:0000313" key="2">
    <source>
        <dbReference type="Proteomes" id="UP000778951"/>
    </source>
</evidence>
<accession>A0A968GFF7</accession>
<reference evidence="1" key="1">
    <citation type="submission" date="2020-03" db="EMBL/GenBank/DDBJ databases">
        <title>Spirochaetal bacteria isolated from arthropods constitute a novel genus Entomospira genus novum within the order Spirochaetales.</title>
        <authorList>
            <person name="Grana-Miraglia L."/>
            <person name="Sikutova S."/>
            <person name="Fingerle V."/>
            <person name="Sing A."/>
            <person name="Castillo-Ramirez S."/>
            <person name="Margos G."/>
            <person name="Rudolf I."/>
        </authorList>
    </citation>
    <scope>NUCLEOTIDE SEQUENCE</scope>
    <source>
        <strain evidence="1">BR149</strain>
    </source>
</reference>
<keyword evidence="2" id="KW-1185">Reference proteome</keyword>
<dbReference type="AlphaFoldDB" id="A0A968GFF7"/>
<dbReference type="RefSeq" id="WP_167695132.1">
    <property type="nucleotide sequence ID" value="NZ_CP118181.1"/>
</dbReference>
<organism evidence="1 2">
    <name type="scientific">Entomospira culicis</name>
    <dbReference type="NCBI Taxonomy" id="2719989"/>
    <lineage>
        <taxon>Bacteria</taxon>
        <taxon>Pseudomonadati</taxon>
        <taxon>Spirochaetota</taxon>
        <taxon>Spirochaetia</taxon>
        <taxon>Spirochaetales</taxon>
        <taxon>Spirochaetaceae</taxon>
        <taxon>Entomospira</taxon>
    </lineage>
</organism>
<evidence type="ECO:0000313" key="1">
    <source>
        <dbReference type="EMBL" id="NIZ69028.1"/>
    </source>
</evidence>
<dbReference type="EMBL" id="JAATLM010000001">
    <property type="protein sequence ID" value="NIZ69028.1"/>
    <property type="molecule type" value="Genomic_DNA"/>
</dbReference>
<gene>
    <name evidence="1" type="ORF">HCT48_02215</name>
</gene>
<protein>
    <submittedName>
        <fullName evidence="1">Uncharacterized protein</fullName>
    </submittedName>
</protein>
<dbReference type="Proteomes" id="UP000778951">
    <property type="component" value="Unassembled WGS sequence"/>
</dbReference>
<comment type="caution">
    <text evidence="1">The sequence shown here is derived from an EMBL/GenBank/DDBJ whole genome shotgun (WGS) entry which is preliminary data.</text>
</comment>
<proteinExistence type="predicted"/>
<sequence>MRNIAIVIFLLVAGAMFTVSALAVGKFDSYHARVLFFFNEAKQRKEGSILAQKGQSQVEDAIRFYLLALLSRPANGNMRPIFDGLAHVRAVHLLPHQSVVVVTWPEIVHFRGDLTLDMELVEYGLNFNFPELAPFSLVIDKGIA</sequence>